<sequence length="383" mass="41470">MELLSVIGGTLWTAISYGVPFLFVLTVVVFIHELGHFQVARWCGVAIETFSIGFGRELFGWNDRHGTRWRIAAIPLGGYVKFEGDENAASKPAAGALDGLSADQRARNFHGQPVWKRAAIVVAGPLANFILAIAIFSVVFGLEGRQVTLPYVAAVIEGGVAEKAGIKAGDRIDAINGVAMESFNDLIRAVSGAAGDRLDIRIERDGRLIDIAAVPEQVAQQTSLGIQRRAMLGVRKSDLPEHQRHETFSPLGAVRAGIAQNNLIIEQTLAFFGRLFTGREHVDQISGIGRIAQASGETAKAGFVALIMWLGYISTSIGLLNLMPIPVLDGGHLVFYTLEAIRGRPLSERVQEYTFRFGLAIVLMLMIVANWNDVVHFASRAAG</sequence>
<dbReference type="InterPro" id="IPR008915">
    <property type="entry name" value="Peptidase_M50"/>
</dbReference>
<feature type="domain" description="PDZ" evidence="12">
    <location>
        <begin position="151"/>
        <end position="188"/>
    </location>
</feature>
<protein>
    <recommendedName>
        <fullName evidence="11">Zinc metalloprotease</fullName>
        <ecNumber evidence="11">3.4.24.-</ecNumber>
    </recommendedName>
</protein>
<keyword evidence="6 11" id="KW-0378">Hydrolase</keyword>
<dbReference type="CDD" id="cd06163">
    <property type="entry name" value="S2P-M50_PDZ_RseP-like"/>
    <property type="match status" value="1"/>
</dbReference>
<keyword evidence="9 11" id="KW-0482">Metalloprotease</keyword>
<keyword evidence="14" id="KW-1185">Reference proteome</keyword>
<comment type="cofactor">
    <cofactor evidence="1 11">
        <name>Zn(2+)</name>
        <dbReference type="ChEBI" id="CHEBI:29105"/>
    </cofactor>
</comment>
<dbReference type="OrthoDB" id="9782003at2"/>
<evidence type="ECO:0000256" key="3">
    <source>
        <dbReference type="ARBA" id="ARBA00007931"/>
    </source>
</evidence>
<dbReference type="RefSeq" id="WP_054361386.1">
    <property type="nucleotide sequence ID" value="NZ_JAPCYQ010000001.1"/>
</dbReference>
<dbReference type="GO" id="GO:0006508">
    <property type="term" value="P:proteolysis"/>
    <property type="evidence" value="ECO:0007669"/>
    <property type="project" value="UniProtKB-KW"/>
</dbReference>
<reference evidence="13 14" key="1">
    <citation type="submission" date="2015-09" db="EMBL/GenBank/DDBJ databases">
        <authorList>
            <person name="Jackson K.R."/>
            <person name="Lunt B.L."/>
            <person name="Fisher J.N.B."/>
            <person name="Gardner A.V."/>
            <person name="Bailey M.E."/>
            <person name="Deus L.M."/>
            <person name="Earl A.S."/>
            <person name="Gibby P.D."/>
            <person name="Hartmann K.A."/>
            <person name="Liu J.E."/>
            <person name="Manci A.M."/>
            <person name="Nielsen D.A."/>
            <person name="Solomon M.B."/>
            <person name="Breakwell D.P."/>
            <person name="Burnett S.H."/>
            <person name="Grose J.H."/>
        </authorList>
    </citation>
    <scope>NUCLEOTIDE SEQUENCE [LARGE SCALE GENOMIC DNA]</scope>
    <source>
        <strain evidence="13 14">16</strain>
    </source>
</reference>
<dbReference type="SUPFAM" id="SSF50156">
    <property type="entry name" value="PDZ domain-like"/>
    <property type="match status" value="1"/>
</dbReference>
<dbReference type="PANTHER" id="PTHR42837">
    <property type="entry name" value="REGULATOR OF SIGMA-E PROTEASE RSEP"/>
    <property type="match status" value="1"/>
</dbReference>
<dbReference type="InterPro" id="IPR041489">
    <property type="entry name" value="PDZ_6"/>
</dbReference>
<dbReference type="PROSITE" id="PS50106">
    <property type="entry name" value="PDZ"/>
    <property type="match status" value="1"/>
</dbReference>
<dbReference type="Pfam" id="PF02163">
    <property type="entry name" value="Peptidase_M50"/>
    <property type="match status" value="1"/>
</dbReference>
<evidence type="ECO:0000256" key="11">
    <source>
        <dbReference type="RuleBase" id="RU362031"/>
    </source>
</evidence>
<evidence type="ECO:0000256" key="1">
    <source>
        <dbReference type="ARBA" id="ARBA00001947"/>
    </source>
</evidence>
<accession>A0A0P6WFL5</accession>
<evidence type="ECO:0000256" key="10">
    <source>
        <dbReference type="ARBA" id="ARBA00023136"/>
    </source>
</evidence>
<dbReference type="EMBL" id="LJYW01000001">
    <property type="protein sequence ID" value="KPL55219.1"/>
    <property type="molecule type" value="Genomic_DNA"/>
</dbReference>
<dbReference type="AlphaFoldDB" id="A0A0P6WFL5"/>
<keyword evidence="4 13" id="KW-0645">Protease</keyword>
<dbReference type="SMART" id="SM00228">
    <property type="entry name" value="PDZ"/>
    <property type="match status" value="1"/>
</dbReference>
<proteinExistence type="inferred from homology"/>
<gene>
    <name evidence="13" type="ORF">ABB55_25760</name>
</gene>
<feature type="transmembrane region" description="Helical" evidence="11">
    <location>
        <begin position="301"/>
        <end position="322"/>
    </location>
</feature>
<dbReference type="InterPro" id="IPR004387">
    <property type="entry name" value="Pept_M50_Zn"/>
</dbReference>
<comment type="similarity">
    <text evidence="3 11">Belongs to the peptidase M50B family.</text>
</comment>
<organism evidence="13 14">
    <name type="scientific">Prosthecodimorpha hirschii</name>
    <dbReference type="NCBI Taxonomy" id="665126"/>
    <lineage>
        <taxon>Bacteria</taxon>
        <taxon>Pseudomonadati</taxon>
        <taxon>Pseudomonadota</taxon>
        <taxon>Alphaproteobacteria</taxon>
        <taxon>Hyphomicrobiales</taxon>
        <taxon>Ancalomicrobiaceae</taxon>
        <taxon>Prosthecodimorpha</taxon>
    </lineage>
</organism>
<keyword evidence="5 11" id="KW-0812">Transmembrane</keyword>
<dbReference type="CDD" id="cd23081">
    <property type="entry name" value="cpPDZ_EcRseP-like"/>
    <property type="match status" value="1"/>
</dbReference>
<dbReference type="Gene3D" id="2.30.42.10">
    <property type="match status" value="1"/>
</dbReference>
<evidence type="ECO:0000313" key="14">
    <source>
        <dbReference type="Proteomes" id="UP000048984"/>
    </source>
</evidence>
<name>A0A0P6WFL5_9HYPH</name>
<feature type="transmembrane region" description="Helical" evidence="11">
    <location>
        <begin position="353"/>
        <end position="371"/>
    </location>
</feature>
<evidence type="ECO:0000313" key="13">
    <source>
        <dbReference type="EMBL" id="KPL55219.1"/>
    </source>
</evidence>
<evidence type="ECO:0000256" key="5">
    <source>
        <dbReference type="ARBA" id="ARBA00022692"/>
    </source>
</evidence>
<evidence type="ECO:0000256" key="4">
    <source>
        <dbReference type="ARBA" id="ARBA00022670"/>
    </source>
</evidence>
<dbReference type="InterPro" id="IPR036034">
    <property type="entry name" value="PDZ_sf"/>
</dbReference>
<dbReference type="Proteomes" id="UP000048984">
    <property type="component" value="Unassembled WGS sequence"/>
</dbReference>
<keyword evidence="7 11" id="KW-0862">Zinc</keyword>
<keyword evidence="11" id="KW-0479">Metal-binding</keyword>
<dbReference type="PANTHER" id="PTHR42837:SF2">
    <property type="entry name" value="MEMBRANE METALLOPROTEASE ARASP2, CHLOROPLASTIC-RELATED"/>
    <property type="match status" value="1"/>
</dbReference>
<keyword evidence="8 11" id="KW-1133">Transmembrane helix</keyword>
<dbReference type="EC" id="3.4.24.-" evidence="11"/>
<dbReference type="GO" id="GO:0046872">
    <property type="term" value="F:metal ion binding"/>
    <property type="evidence" value="ECO:0007669"/>
    <property type="project" value="UniProtKB-KW"/>
</dbReference>
<evidence type="ECO:0000256" key="8">
    <source>
        <dbReference type="ARBA" id="ARBA00022989"/>
    </source>
</evidence>
<evidence type="ECO:0000256" key="6">
    <source>
        <dbReference type="ARBA" id="ARBA00022801"/>
    </source>
</evidence>
<feature type="transmembrane region" description="Helical" evidence="11">
    <location>
        <begin position="118"/>
        <end position="142"/>
    </location>
</feature>
<dbReference type="GO" id="GO:0004222">
    <property type="term" value="F:metalloendopeptidase activity"/>
    <property type="evidence" value="ECO:0007669"/>
    <property type="project" value="InterPro"/>
</dbReference>
<feature type="transmembrane region" description="Helical" evidence="11">
    <location>
        <begin position="6"/>
        <end position="31"/>
    </location>
</feature>
<keyword evidence="10 11" id="KW-0472">Membrane</keyword>
<dbReference type="Pfam" id="PF17820">
    <property type="entry name" value="PDZ_6"/>
    <property type="match status" value="1"/>
</dbReference>
<comment type="caution">
    <text evidence="13">The sequence shown here is derived from an EMBL/GenBank/DDBJ whole genome shotgun (WGS) entry which is preliminary data.</text>
</comment>
<evidence type="ECO:0000256" key="9">
    <source>
        <dbReference type="ARBA" id="ARBA00023049"/>
    </source>
</evidence>
<reference evidence="13 14" key="2">
    <citation type="submission" date="2015-10" db="EMBL/GenBank/DDBJ databases">
        <title>Draft Genome Sequence of Prosthecomicrobium hirschii ATCC 27832.</title>
        <authorList>
            <person name="Daniel J."/>
            <person name="Givan S.A."/>
            <person name="Brun Y.V."/>
            <person name="Brown P.J."/>
        </authorList>
    </citation>
    <scope>NUCLEOTIDE SEQUENCE [LARGE SCALE GENOMIC DNA]</scope>
    <source>
        <strain evidence="13 14">16</strain>
    </source>
</reference>
<evidence type="ECO:0000256" key="2">
    <source>
        <dbReference type="ARBA" id="ARBA00004141"/>
    </source>
</evidence>
<comment type="subcellular location">
    <subcellularLocation>
        <location evidence="2">Membrane</location>
        <topology evidence="2">Multi-pass membrane protein</topology>
    </subcellularLocation>
</comment>
<dbReference type="InterPro" id="IPR001478">
    <property type="entry name" value="PDZ"/>
</dbReference>
<dbReference type="NCBIfam" id="TIGR00054">
    <property type="entry name" value="RIP metalloprotease RseP"/>
    <property type="match status" value="1"/>
</dbReference>
<dbReference type="GO" id="GO:0016020">
    <property type="term" value="C:membrane"/>
    <property type="evidence" value="ECO:0007669"/>
    <property type="project" value="UniProtKB-SubCell"/>
</dbReference>
<evidence type="ECO:0000256" key="7">
    <source>
        <dbReference type="ARBA" id="ARBA00022833"/>
    </source>
</evidence>
<evidence type="ECO:0000259" key="12">
    <source>
        <dbReference type="PROSITE" id="PS50106"/>
    </source>
</evidence>
<dbReference type="STRING" id="665126.ABB55_25760"/>